<evidence type="ECO:0000313" key="3">
    <source>
        <dbReference type="EMBL" id="KZP18751.1"/>
    </source>
</evidence>
<organism evidence="3 4">
    <name type="scientific">Athelia psychrophila</name>
    <dbReference type="NCBI Taxonomy" id="1759441"/>
    <lineage>
        <taxon>Eukaryota</taxon>
        <taxon>Fungi</taxon>
        <taxon>Dikarya</taxon>
        <taxon>Basidiomycota</taxon>
        <taxon>Agaricomycotina</taxon>
        <taxon>Agaricomycetes</taxon>
        <taxon>Agaricomycetidae</taxon>
        <taxon>Atheliales</taxon>
        <taxon>Atheliaceae</taxon>
        <taxon>Athelia</taxon>
    </lineage>
</organism>
<dbReference type="Pfam" id="PF03235">
    <property type="entry name" value="GmrSD_N"/>
    <property type="match status" value="1"/>
</dbReference>
<name>A0A166HDM7_9AGAM</name>
<dbReference type="AlphaFoldDB" id="A0A166HDM7"/>
<proteinExistence type="predicted"/>
<evidence type="ECO:0000313" key="4">
    <source>
        <dbReference type="Proteomes" id="UP000076532"/>
    </source>
</evidence>
<accession>A0A166HDM7</accession>
<dbReference type="OrthoDB" id="5419821at2759"/>
<evidence type="ECO:0000259" key="2">
    <source>
        <dbReference type="Pfam" id="PF03235"/>
    </source>
</evidence>
<evidence type="ECO:0000256" key="1">
    <source>
        <dbReference type="SAM" id="MobiDB-lite"/>
    </source>
</evidence>
<dbReference type="PANTHER" id="PTHR39639:SF1">
    <property type="entry name" value="DUF262 DOMAIN-CONTAINING PROTEIN"/>
    <property type="match status" value="1"/>
</dbReference>
<dbReference type="STRING" id="436010.A0A166HDM7"/>
<feature type="region of interest" description="Disordered" evidence="1">
    <location>
        <begin position="1"/>
        <end position="43"/>
    </location>
</feature>
<keyword evidence="4" id="KW-1185">Reference proteome</keyword>
<feature type="domain" description="GmrSD restriction endonucleases N-terminal" evidence="2">
    <location>
        <begin position="67"/>
        <end position="169"/>
    </location>
</feature>
<protein>
    <recommendedName>
        <fullName evidence="2">GmrSD restriction endonucleases N-terminal domain-containing protein</fullName>
    </recommendedName>
</protein>
<dbReference type="PANTHER" id="PTHR39639">
    <property type="entry name" value="CHROMOSOME 16, WHOLE GENOME SHOTGUN SEQUENCE"/>
    <property type="match status" value="1"/>
</dbReference>
<reference evidence="3 4" key="1">
    <citation type="journal article" date="2016" name="Mol. Biol. Evol.">
        <title>Comparative Genomics of Early-Diverging Mushroom-Forming Fungi Provides Insights into the Origins of Lignocellulose Decay Capabilities.</title>
        <authorList>
            <person name="Nagy L.G."/>
            <person name="Riley R."/>
            <person name="Tritt A."/>
            <person name="Adam C."/>
            <person name="Daum C."/>
            <person name="Floudas D."/>
            <person name="Sun H."/>
            <person name="Yadav J.S."/>
            <person name="Pangilinan J."/>
            <person name="Larsson K.H."/>
            <person name="Matsuura K."/>
            <person name="Barry K."/>
            <person name="Labutti K."/>
            <person name="Kuo R."/>
            <person name="Ohm R.A."/>
            <person name="Bhattacharya S.S."/>
            <person name="Shirouzu T."/>
            <person name="Yoshinaga Y."/>
            <person name="Martin F.M."/>
            <person name="Grigoriev I.V."/>
            <person name="Hibbett D.S."/>
        </authorList>
    </citation>
    <scope>NUCLEOTIDE SEQUENCE [LARGE SCALE GENOMIC DNA]</scope>
    <source>
        <strain evidence="3 4">CBS 109695</strain>
    </source>
</reference>
<gene>
    <name evidence="3" type="ORF">FIBSPDRAFT_893336</name>
</gene>
<dbReference type="Proteomes" id="UP000076532">
    <property type="component" value="Unassembled WGS sequence"/>
</dbReference>
<dbReference type="InterPro" id="IPR004919">
    <property type="entry name" value="GmrSD_N"/>
</dbReference>
<sequence length="436" mass="50863">MDQDQKPPRSLNSDSEVALDLAEREDTEKDELDDFEDEEAEDDGFRIRDKIERPEAKIHTTRELHALIHEGTIDLSPDYQREVVWPEIKQIHLIDSIFRNFYIPPIIFAVQVDDGEEVRVCVDGKQRLTSIQKFFDGQIPYRDYTTKKSYWFTMSDTNKKSRLDVPKYWKEWFSKQPITCVEYKNITPGTERDIFQRVQMGMPLVAAEKLQAIDSAWAQWISSLEQKHIHSDEGLLTLLDWAADRGRAFQCLAHMVYLCDGLPERLLPTAQKITKWITRVDSPPEGFKDDIENAMQEFWIIAGDKAKGYNKGFTKVTKRVAPVEFAFIGVLMYVMRDNKAYSRRDRAEAIYEMRQYVRGYFNDVRNRTDVGQRLWHFVQSIENPGSVSLDEVLEGTQKRTRKRKTNGDGEDDKEYRPVAVRSLGTPVKTRSTKKKK</sequence>
<feature type="region of interest" description="Disordered" evidence="1">
    <location>
        <begin position="394"/>
        <end position="436"/>
    </location>
</feature>
<dbReference type="EMBL" id="KV417570">
    <property type="protein sequence ID" value="KZP18751.1"/>
    <property type="molecule type" value="Genomic_DNA"/>
</dbReference>
<feature type="compositionally biased region" description="Acidic residues" evidence="1">
    <location>
        <begin position="28"/>
        <end position="42"/>
    </location>
</feature>